<dbReference type="Pfam" id="PF13280">
    <property type="entry name" value="WYL"/>
    <property type="match status" value="1"/>
</dbReference>
<dbReference type="InterPro" id="IPR036388">
    <property type="entry name" value="WH-like_DNA-bd_sf"/>
</dbReference>
<name>A0A4R2J925_9PSEU</name>
<dbReference type="PANTHER" id="PTHR34580:SF3">
    <property type="entry name" value="PROTEIN PAFB"/>
    <property type="match status" value="1"/>
</dbReference>
<organism evidence="3 4">
    <name type="scientific">Actinocrispum wychmicini</name>
    <dbReference type="NCBI Taxonomy" id="1213861"/>
    <lineage>
        <taxon>Bacteria</taxon>
        <taxon>Bacillati</taxon>
        <taxon>Actinomycetota</taxon>
        <taxon>Actinomycetes</taxon>
        <taxon>Pseudonocardiales</taxon>
        <taxon>Pseudonocardiaceae</taxon>
        <taxon>Actinocrispum</taxon>
    </lineage>
</organism>
<dbReference type="RefSeq" id="WP_132122939.1">
    <property type="nucleotide sequence ID" value="NZ_SLWS01000008.1"/>
</dbReference>
<gene>
    <name evidence="3" type="ORF">EV192_108484</name>
</gene>
<comment type="caution">
    <text evidence="3">The sequence shown here is derived from an EMBL/GenBank/DDBJ whole genome shotgun (WGS) entry which is preliminary data.</text>
</comment>
<reference evidence="3 4" key="1">
    <citation type="submission" date="2019-03" db="EMBL/GenBank/DDBJ databases">
        <title>Genomic Encyclopedia of Type Strains, Phase IV (KMG-IV): sequencing the most valuable type-strain genomes for metagenomic binning, comparative biology and taxonomic classification.</title>
        <authorList>
            <person name="Goeker M."/>
        </authorList>
    </citation>
    <scope>NUCLEOTIDE SEQUENCE [LARGE SCALE GENOMIC DNA]</scope>
    <source>
        <strain evidence="3 4">DSM 45934</strain>
    </source>
</reference>
<evidence type="ECO:0000313" key="4">
    <source>
        <dbReference type="Proteomes" id="UP000295680"/>
    </source>
</evidence>
<dbReference type="InterPro" id="IPR026881">
    <property type="entry name" value="WYL_dom"/>
</dbReference>
<feature type="domain" description="Helix-turn-helix type 11" evidence="1">
    <location>
        <begin position="6"/>
        <end position="62"/>
    </location>
</feature>
<dbReference type="Proteomes" id="UP000295680">
    <property type="component" value="Unassembled WGS sequence"/>
</dbReference>
<dbReference type="Gene3D" id="1.10.10.10">
    <property type="entry name" value="Winged helix-like DNA-binding domain superfamily/Winged helix DNA-binding domain"/>
    <property type="match status" value="1"/>
</dbReference>
<feature type="domain" description="WYL" evidence="2">
    <location>
        <begin position="139"/>
        <end position="202"/>
    </location>
</feature>
<dbReference type="PROSITE" id="PS52050">
    <property type="entry name" value="WYL"/>
    <property type="match status" value="1"/>
</dbReference>
<keyword evidence="4" id="KW-1185">Reference proteome</keyword>
<dbReference type="PANTHER" id="PTHR34580">
    <property type="match status" value="1"/>
</dbReference>
<protein>
    <submittedName>
        <fullName evidence="3">HTH domain-containing protein</fullName>
    </submittedName>
</protein>
<evidence type="ECO:0000259" key="1">
    <source>
        <dbReference type="Pfam" id="PF08279"/>
    </source>
</evidence>
<accession>A0A4R2J925</accession>
<dbReference type="InterPro" id="IPR051534">
    <property type="entry name" value="CBASS_pafABC_assoc_protein"/>
</dbReference>
<dbReference type="Pfam" id="PF08279">
    <property type="entry name" value="HTH_11"/>
    <property type="match status" value="1"/>
</dbReference>
<dbReference type="OrthoDB" id="3171994at2"/>
<dbReference type="AlphaFoldDB" id="A0A4R2J925"/>
<dbReference type="SUPFAM" id="SSF46785">
    <property type="entry name" value="Winged helix' DNA-binding domain"/>
    <property type="match status" value="1"/>
</dbReference>
<dbReference type="InterPro" id="IPR013196">
    <property type="entry name" value="HTH_11"/>
</dbReference>
<dbReference type="InterPro" id="IPR036390">
    <property type="entry name" value="WH_DNA-bd_sf"/>
</dbReference>
<proteinExistence type="predicted"/>
<evidence type="ECO:0000259" key="2">
    <source>
        <dbReference type="Pfam" id="PF13280"/>
    </source>
</evidence>
<evidence type="ECO:0000313" key="3">
    <source>
        <dbReference type="EMBL" id="TCO55194.1"/>
    </source>
</evidence>
<sequence length="223" mass="25183">MNRTTRQTTLVAELRAAAPESRTARWLADHLDVSVRTIERDLAELQQSDVPVYGDRGRRGGYVLDEDRLLPMLHLTPQEATVMTVALRELRGVPLEGAARTALAKLAAVLPERSRDEVDKLVDRVRPVSPAGNHSAVPRKVERALKTGRTLLIRYRDRNEHTTHRTVEPMALLHGPRGWYLLAWCRLRNAPRGFLLDRVSYLAVGEEITVDRRIHLDTLSPTG</sequence>
<dbReference type="EMBL" id="SLWS01000008">
    <property type="protein sequence ID" value="TCO55194.1"/>
    <property type="molecule type" value="Genomic_DNA"/>
</dbReference>